<dbReference type="PATRIC" id="fig|271.14.peg.959"/>
<protein>
    <recommendedName>
        <fullName evidence="2">DUF1648 domain-containing protein</fullName>
    </recommendedName>
</protein>
<feature type="transmembrane region" description="Helical" evidence="1">
    <location>
        <begin position="183"/>
        <end position="202"/>
    </location>
</feature>
<dbReference type="EMBL" id="LHCI01000106">
    <property type="protein sequence ID" value="KOX89705.1"/>
    <property type="molecule type" value="Genomic_DNA"/>
</dbReference>
<dbReference type="InterPro" id="IPR012867">
    <property type="entry name" value="DUF1648"/>
</dbReference>
<accession>A0A0M9AFB9</accession>
<dbReference type="PANTHER" id="PTHR37810">
    <property type="entry name" value="IMMUNITY PROTEIN SDPI"/>
    <property type="match status" value="1"/>
</dbReference>
<dbReference type="AlphaFoldDB" id="A0A0M9AFB9"/>
<reference evidence="3 4" key="1">
    <citation type="submission" date="2015-07" db="EMBL/GenBank/DDBJ databases">
        <authorList>
            <person name="Noorani M."/>
        </authorList>
    </citation>
    <scope>NUCLEOTIDE SEQUENCE [LARGE SCALE GENOMIC DNA]</scope>
    <source>
        <strain evidence="4">ATCC 25104 / DSM 625 / JCM 10724 / NBRC 103206 / NCIMB 11243 / YT-1</strain>
    </source>
</reference>
<evidence type="ECO:0000256" key="1">
    <source>
        <dbReference type="SAM" id="Phobius"/>
    </source>
</evidence>
<evidence type="ECO:0000259" key="2">
    <source>
        <dbReference type="Pfam" id="PF07853"/>
    </source>
</evidence>
<feature type="transmembrane region" description="Helical" evidence="1">
    <location>
        <begin position="47"/>
        <end position="65"/>
    </location>
</feature>
<feature type="domain" description="DUF1648" evidence="2">
    <location>
        <begin position="10"/>
        <end position="54"/>
    </location>
</feature>
<keyword evidence="1" id="KW-0472">Membrane</keyword>
<feature type="transmembrane region" description="Helical" evidence="1">
    <location>
        <begin position="154"/>
        <end position="177"/>
    </location>
</feature>
<dbReference type="InterPro" id="IPR025962">
    <property type="entry name" value="SdpI/YhfL"/>
</dbReference>
<dbReference type="PANTHER" id="PTHR37810:SF5">
    <property type="entry name" value="IMMUNITY PROTEIN SDPI"/>
    <property type="match status" value="1"/>
</dbReference>
<keyword evidence="1" id="KW-1133">Transmembrane helix</keyword>
<dbReference type="Proteomes" id="UP000037685">
    <property type="component" value="Unassembled WGS sequence"/>
</dbReference>
<sequence>MARWLAPLGLLLTWALTLFAYFQLPKRIPAHWNLQGEVDRYGAREEVFLLPLVLTLLIYPLLHLAPRIDPKLRGQTPGVWPWLEALVVWNFALLQGAILYATWRHLLGAPIPVERAILGFLAPIFLGLALLLPRLSPNYLAGVRTPWTLEDPGVWRATHLRAGVVFGLLGFLALGVALGWLPFWLWALALALGSLDLVLFAYRAWRRRNPGP</sequence>
<feature type="transmembrane region" description="Helical" evidence="1">
    <location>
        <begin position="115"/>
        <end position="133"/>
    </location>
</feature>
<dbReference type="RefSeq" id="WP_053767473.1">
    <property type="nucleotide sequence ID" value="NZ_LHCI01000106.1"/>
</dbReference>
<comment type="caution">
    <text evidence="3">The sequence shown here is derived from an EMBL/GenBank/DDBJ whole genome shotgun (WGS) entry which is preliminary data.</text>
</comment>
<name>A0A0M9AFB9_THEAQ</name>
<evidence type="ECO:0000313" key="4">
    <source>
        <dbReference type="Proteomes" id="UP000037685"/>
    </source>
</evidence>
<keyword evidence="1" id="KW-0812">Transmembrane</keyword>
<dbReference type="Pfam" id="PF13630">
    <property type="entry name" value="SdpI"/>
    <property type="match status" value="1"/>
</dbReference>
<proteinExistence type="predicted"/>
<gene>
    <name evidence="3" type="ORF">BVI061214_00884</name>
</gene>
<evidence type="ECO:0000313" key="3">
    <source>
        <dbReference type="EMBL" id="KOX89705.1"/>
    </source>
</evidence>
<dbReference type="Pfam" id="PF07853">
    <property type="entry name" value="DUF1648"/>
    <property type="match status" value="1"/>
</dbReference>
<dbReference type="GO" id="GO:0009636">
    <property type="term" value="P:response to toxic substance"/>
    <property type="evidence" value="ECO:0007669"/>
    <property type="project" value="TreeGrafter"/>
</dbReference>
<organism evidence="3 4">
    <name type="scientific">Thermus aquaticus</name>
    <dbReference type="NCBI Taxonomy" id="271"/>
    <lineage>
        <taxon>Bacteria</taxon>
        <taxon>Thermotogati</taxon>
        <taxon>Deinococcota</taxon>
        <taxon>Deinococci</taxon>
        <taxon>Thermales</taxon>
        <taxon>Thermaceae</taxon>
        <taxon>Thermus</taxon>
    </lineage>
</organism>
<feature type="transmembrane region" description="Helical" evidence="1">
    <location>
        <begin position="86"/>
        <end position="103"/>
    </location>
</feature>